<organism evidence="2 3">
    <name type="scientific">Candidatus Methylumidiphilus alinenensis</name>
    <dbReference type="NCBI Taxonomy" id="2202197"/>
    <lineage>
        <taxon>Bacteria</taxon>
        <taxon>Pseudomonadati</taxon>
        <taxon>Pseudomonadota</taxon>
        <taxon>Gammaproteobacteria</taxon>
        <taxon>Methylococcales</taxon>
        <taxon>Candidatus Methylumidiphilus</taxon>
    </lineage>
</organism>
<feature type="domain" description="NAD(P)-binding" evidence="1">
    <location>
        <begin position="9"/>
        <end position="182"/>
    </location>
</feature>
<reference evidence="2 3" key="1">
    <citation type="journal article" date="2018" name="Aquat. Microb. Ecol.">
        <title>Gammaproteobacterial methanotrophs dominate.</title>
        <authorList>
            <person name="Rissanen A.J."/>
            <person name="Saarenheimo J."/>
            <person name="Tiirola M."/>
            <person name="Peura S."/>
            <person name="Aalto S.L."/>
            <person name="Karvinen A."/>
            <person name="Nykanen H."/>
        </authorList>
    </citation>
    <scope>NUCLEOTIDE SEQUENCE [LARGE SCALE GENOMIC DNA]</scope>
    <source>
        <strain evidence="2">AMbin10</strain>
    </source>
</reference>
<gene>
    <name evidence="2" type="ORF">DM484_07875</name>
</gene>
<protein>
    <recommendedName>
        <fullName evidence="1">NAD(P)-binding domain-containing protein</fullName>
    </recommendedName>
</protein>
<dbReference type="Gene3D" id="3.90.25.10">
    <property type="entry name" value="UDP-galactose 4-epimerase, domain 1"/>
    <property type="match status" value="1"/>
</dbReference>
<dbReference type="Proteomes" id="UP000249396">
    <property type="component" value="Unassembled WGS sequence"/>
</dbReference>
<dbReference type="InterPro" id="IPR036291">
    <property type="entry name" value="NAD(P)-bd_dom_sf"/>
</dbReference>
<dbReference type="InterPro" id="IPR051604">
    <property type="entry name" value="Ergot_Alk_Oxidoreductase"/>
</dbReference>
<evidence type="ECO:0000259" key="1">
    <source>
        <dbReference type="Pfam" id="PF13460"/>
    </source>
</evidence>
<dbReference type="Pfam" id="PF13460">
    <property type="entry name" value="NAD_binding_10"/>
    <property type="match status" value="1"/>
</dbReference>
<dbReference type="InterPro" id="IPR016040">
    <property type="entry name" value="NAD(P)-bd_dom"/>
</dbReference>
<evidence type="ECO:0000313" key="2">
    <source>
        <dbReference type="EMBL" id="PZN81700.1"/>
    </source>
</evidence>
<name>A0A2W4T2Q6_9GAMM</name>
<sequence length="287" mass="31885">MSKSILVTGASGNIGRVLVRLLLEQGELVKAATRHPSQYPTDSGVEAVDFDFDQPETYAPAMAGADRLVLMPRGLDLEPCTTASPLLEQAKASGVRHVVLISGFGVERLVEYPGHFQLEKLLQSTGLEYTILRPTWFMNLLIRGLNLPRQRNRLCPPVGEARLSFIDTDDIAAVAAVCLTEPRHWGQVYEMTGDEIVNFDDCAEIIAQNAGCEMRYEPATEAEMREIYARVGMMPPSIDYMMWYFAAVRAGWYEIVTPTVAELLGRRPTALAQFARKHAPVWKNAAV</sequence>
<comment type="caution">
    <text evidence="2">The sequence shown here is derived from an EMBL/GenBank/DDBJ whole genome shotgun (WGS) entry which is preliminary data.</text>
</comment>
<dbReference type="EMBL" id="QJPH01000259">
    <property type="protein sequence ID" value="PZN81700.1"/>
    <property type="molecule type" value="Genomic_DNA"/>
</dbReference>
<proteinExistence type="predicted"/>
<dbReference type="Gene3D" id="3.40.50.720">
    <property type="entry name" value="NAD(P)-binding Rossmann-like Domain"/>
    <property type="match status" value="1"/>
</dbReference>
<dbReference type="PANTHER" id="PTHR43162">
    <property type="match status" value="1"/>
</dbReference>
<accession>A0A2W4T2Q6</accession>
<dbReference type="SUPFAM" id="SSF51735">
    <property type="entry name" value="NAD(P)-binding Rossmann-fold domains"/>
    <property type="match status" value="1"/>
</dbReference>
<dbReference type="PANTHER" id="PTHR43162:SF1">
    <property type="entry name" value="PRESTALK A DIFFERENTIATION PROTEIN A"/>
    <property type="match status" value="1"/>
</dbReference>
<dbReference type="CDD" id="cd05269">
    <property type="entry name" value="TMR_SDR_a"/>
    <property type="match status" value="1"/>
</dbReference>
<evidence type="ECO:0000313" key="3">
    <source>
        <dbReference type="Proteomes" id="UP000249396"/>
    </source>
</evidence>
<dbReference type="AlphaFoldDB" id="A0A2W4T2Q6"/>